<evidence type="ECO:0000313" key="2">
    <source>
        <dbReference type="EMBL" id="MFD2935114.1"/>
    </source>
</evidence>
<proteinExistence type="predicted"/>
<dbReference type="PANTHER" id="PTHR22925">
    <property type="entry name" value="GLYCOSYL HYDROLASE 43 FAMILY MEMBER"/>
    <property type="match status" value="1"/>
</dbReference>
<dbReference type="RefSeq" id="WP_381502419.1">
    <property type="nucleotide sequence ID" value="NZ_JBHUOM010000012.1"/>
</dbReference>
<dbReference type="Proteomes" id="UP001597512">
    <property type="component" value="Unassembled WGS sequence"/>
</dbReference>
<reference evidence="3" key="1">
    <citation type="journal article" date="2019" name="Int. J. Syst. Evol. Microbiol.">
        <title>The Global Catalogue of Microorganisms (GCM) 10K type strain sequencing project: providing services to taxonomists for standard genome sequencing and annotation.</title>
        <authorList>
            <consortium name="The Broad Institute Genomics Platform"/>
            <consortium name="The Broad Institute Genome Sequencing Center for Infectious Disease"/>
            <person name="Wu L."/>
            <person name="Ma J."/>
        </authorList>
    </citation>
    <scope>NUCLEOTIDE SEQUENCE [LARGE SCALE GENOMIC DNA]</scope>
    <source>
        <strain evidence="3">KCTC 52490</strain>
    </source>
</reference>
<sequence length="131" mass="15072">MNRTANQLSVKYLLLLLFSALCSGAWAQKQTGIRPGETWPDTDGKHIQAHGGGIIKVGKTYYWYGEERRQGLDTSNRYVSCYSSNDLFNWKNQCDVIELAKPDTMLLGSKWVLERPKVFYNAKTRKYVLYP</sequence>
<accession>A0ABW6AKG3</accession>
<dbReference type="PANTHER" id="PTHR22925:SF3">
    <property type="entry name" value="GLYCOSYL HYDROLASE FAMILY PROTEIN 43"/>
    <property type="match status" value="1"/>
</dbReference>
<feature type="chain" id="PRO_5045812426" description="Family 43 glycosylhydrolase" evidence="1">
    <location>
        <begin position="28"/>
        <end position="131"/>
    </location>
</feature>
<dbReference type="SUPFAM" id="SSF75005">
    <property type="entry name" value="Arabinanase/levansucrase/invertase"/>
    <property type="match status" value="1"/>
</dbReference>
<protein>
    <recommendedName>
        <fullName evidence="4">Family 43 glycosylhydrolase</fullName>
    </recommendedName>
</protein>
<evidence type="ECO:0008006" key="4">
    <source>
        <dbReference type="Google" id="ProtNLM"/>
    </source>
</evidence>
<evidence type="ECO:0000313" key="3">
    <source>
        <dbReference type="Proteomes" id="UP001597512"/>
    </source>
</evidence>
<organism evidence="2 3">
    <name type="scientific">Spirosoma flavum</name>
    <dbReference type="NCBI Taxonomy" id="2048557"/>
    <lineage>
        <taxon>Bacteria</taxon>
        <taxon>Pseudomonadati</taxon>
        <taxon>Bacteroidota</taxon>
        <taxon>Cytophagia</taxon>
        <taxon>Cytophagales</taxon>
        <taxon>Cytophagaceae</taxon>
        <taxon>Spirosoma</taxon>
    </lineage>
</organism>
<dbReference type="Gene3D" id="2.115.10.20">
    <property type="entry name" value="Glycosyl hydrolase domain, family 43"/>
    <property type="match status" value="1"/>
</dbReference>
<keyword evidence="1" id="KW-0732">Signal</keyword>
<comment type="caution">
    <text evidence="2">The sequence shown here is derived from an EMBL/GenBank/DDBJ whole genome shotgun (WGS) entry which is preliminary data.</text>
</comment>
<dbReference type="InterPro" id="IPR023296">
    <property type="entry name" value="Glyco_hydro_beta-prop_sf"/>
</dbReference>
<dbReference type="EMBL" id="JBHUOM010000012">
    <property type="protein sequence ID" value="MFD2935114.1"/>
    <property type="molecule type" value="Genomic_DNA"/>
</dbReference>
<evidence type="ECO:0000256" key="1">
    <source>
        <dbReference type="SAM" id="SignalP"/>
    </source>
</evidence>
<name>A0ABW6AKG3_9BACT</name>
<feature type="signal peptide" evidence="1">
    <location>
        <begin position="1"/>
        <end position="27"/>
    </location>
</feature>
<gene>
    <name evidence="2" type="ORF">ACFS25_15080</name>
</gene>
<keyword evidence="3" id="KW-1185">Reference proteome</keyword>